<feature type="compositionally biased region" description="Basic residues" evidence="1">
    <location>
        <begin position="397"/>
        <end position="406"/>
    </location>
</feature>
<protein>
    <submittedName>
        <fullName evidence="2">Uncharacterized protein</fullName>
    </submittedName>
</protein>
<feature type="compositionally biased region" description="Polar residues" evidence="1">
    <location>
        <begin position="34"/>
        <end position="45"/>
    </location>
</feature>
<organism evidence="2 3">
    <name type="scientific">Halteria grandinella</name>
    <dbReference type="NCBI Taxonomy" id="5974"/>
    <lineage>
        <taxon>Eukaryota</taxon>
        <taxon>Sar</taxon>
        <taxon>Alveolata</taxon>
        <taxon>Ciliophora</taxon>
        <taxon>Intramacronucleata</taxon>
        <taxon>Spirotrichea</taxon>
        <taxon>Stichotrichia</taxon>
        <taxon>Sporadotrichida</taxon>
        <taxon>Halteriidae</taxon>
        <taxon>Halteria</taxon>
    </lineage>
</organism>
<name>A0A8J8T9S3_HALGN</name>
<feature type="compositionally biased region" description="Polar residues" evidence="1">
    <location>
        <begin position="414"/>
        <end position="423"/>
    </location>
</feature>
<dbReference type="EMBL" id="RRYP01000744">
    <property type="protein sequence ID" value="TNV86915.1"/>
    <property type="molecule type" value="Genomic_DNA"/>
</dbReference>
<gene>
    <name evidence="2" type="ORF">FGO68_gene8690</name>
</gene>
<evidence type="ECO:0000256" key="1">
    <source>
        <dbReference type="SAM" id="MobiDB-lite"/>
    </source>
</evidence>
<proteinExistence type="predicted"/>
<feature type="compositionally biased region" description="Polar residues" evidence="1">
    <location>
        <begin position="430"/>
        <end position="464"/>
    </location>
</feature>
<feature type="region of interest" description="Disordered" evidence="1">
    <location>
        <begin position="230"/>
        <end position="275"/>
    </location>
</feature>
<evidence type="ECO:0000313" key="2">
    <source>
        <dbReference type="EMBL" id="TNV86915.1"/>
    </source>
</evidence>
<comment type="caution">
    <text evidence="2">The sequence shown here is derived from an EMBL/GenBank/DDBJ whole genome shotgun (WGS) entry which is preliminary data.</text>
</comment>
<feature type="region of interest" description="Disordered" evidence="1">
    <location>
        <begin position="34"/>
        <end position="62"/>
    </location>
</feature>
<evidence type="ECO:0000313" key="3">
    <source>
        <dbReference type="Proteomes" id="UP000785679"/>
    </source>
</evidence>
<feature type="compositionally biased region" description="Polar residues" evidence="1">
    <location>
        <begin position="257"/>
        <end position="275"/>
    </location>
</feature>
<keyword evidence="3" id="KW-1185">Reference proteome</keyword>
<sequence>MGLHLGQPLTQMHQQDPAQAALLLAAAAAAAQSTSTEHTTGSRPQSAIKKKSSGISPQSKAVKQMLCGGGNTASRVQQKQGKTSGAAAYHQQLSKYDALNPKYIQFKSRDSQHKKTNSYSLGGLSGGGGGAFSSYNKSKKAQNLEPPYHHLNNHQLAYQTVDSLLPSHQQQQQHHHGVGGTFIDNIMIDGGSQPIGGTPSSNAQGTKRSIVLSNNNHGSLAAMQQVYDASPPTQKGKGGMSLMQHPQHHNFNPQQQSLKQQIAGSVSQSTASKSRQPNHIISMGGVIGNKLGSSTVGGISQSLASDHQALKMDMNAIMKKLAARNQYQNLVTGGSAFEQHNTRYSGVHSNSNNHQPSMSFAGKKITTVHHNNEATKRLSVNLHTGFVNKVSQQTHSSKVRASHSKGKTVLSGASGINQQQSMQIGPGGVASNTQTRQSSVAPVNNNNYHTQGSASIQSKSTKRINQQSVINPALFASSSKKSNRVSAGLTYDYRSSERRCDTVN</sequence>
<reference evidence="2" key="1">
    <citation type="submission" date="2019-06" db="EMBL/GenBank/DDBJ databases">
        <authorList>
            <person name="Zheng W."/>
        </authorList>
    </citation>
    <scope>NUCLEOTIDE SEQUENCE</scope>
    <source>
        <strain evidence="2">QDHG01</strain>
    </source>
</reference>
<dbReference type="Proteomes" id="UP000785679">
    <property type="component" value="Unassembled WGS sequence"/>
</dbReference>
<dbReference type="AlphaFoldDB" id="A0A8J8T9S3"/>
<accession>A0A8J8T9S3</accession>
<feature type="region of interest" description="Disordered" evidence="1">
    <location>
        <begin position="391"/>
        <end position="464"/>
    </location>
</feature>